<protein>
    <submittedName>
        <fullName evidence="2">10314_t:CDS:1</fullName>
    </submittedName>
</protein>
<comment type="caution">
    <text evidence="2">The sequence shown here is derived from an EMBL/GenBank/DDBJ whole genome shotgun (WGS) entry which is preliminary data.</text>
</comment>
<dbReference type="AlphaFoldDB" id="A0A9N8V745"/>
<sequence>METVLYISTSYHGRKISIDIVSWQIVTGQVFGIRAGLAKNRLNGENGRTTSGNKKRSPPRPKYSWRALELNDAYGIELKLLLAILASADSVKLQLLNVT</sequence>
<evidence type="ECO:0000313" key="2">
    <source>
        <dbReference type="EMBL" id="CAG8445402.1"/>
    </source>
</evidence>
<feature type="region of interest" description="Disordered" evidence="1">
    <location>
        <begin position="42"/>
        <end position="61"/>
    </location>
</feature>
<dbReference type="Proteomes" id="UP000789508">
    <property type="component" value="Unassembled WGS sequence"/>
</dbReference>
<dbReference type="EMBL" id="CAJVPS010000049">
    <property type="protein sequence ID" value="CAG8445402.1"/>
    <property type="molecule type" value="Genomic_DNA"/>
</dbReference>
<evidence type="ECO:0000256" key="1">
    <source>
        <dbReference type="SAM" id="MobiDB-lite"/>
    </source>
</evidence>
<organism evidence="2 3">
    <name type="scientific">Ambispora leptoticha</name>
    <dbReference type="NCBI Taxonomy" id="144679"/>
    <lineage>
        <taxon>Eukaryota</taxon>
        <taxon>Fungi</taxon>
        <taxon>Fungi incertae sedis</taxon>
        <taxon>Mucoromycota</taxon>
        <taxon>Glomeromycotina</taxon>
        <taxon>Glomeromycetes</taxon>
        <taxon>Archaeosporales</taxon>
        <taxon>Ambisporaceae</taxon>
        <taxon>Ambispora</taxon>
    </lineage>
</organism>
<proteinExistence type="predicted"/>
<name>A0A9N8V745_9GLOM</name>
<accession>A0A9N8V745</accession>
<evidence type="ECO:0000313" key="3">
    <source>
        <dbReference type="Proteomes" id="UP000789508"/>
    </source>
</evidence>
<reference evidence="2" key="1">
    <citation type="submission" date="2021-06" db="EMBL/GenBank/DDBJ databases">
        <authorList>
            <person name="Kallberg Y."/>
            <person name="Tangrot J."/>
            <person name="Rosling A."/>
        </authorList>
    </citation>
    <scope>NUCLEOTIDE SEQUENCE</scope>
    <source>
        <strain evidence="2">FL130A</strain>
    </source>
</reference>
<keyword evidence="3" id="KW-1185">Reference proteome</keyword>
<gene>
    <name evidence="2" type="ORF">ALEPTO_LOCUS640</name>
</gene>